<dbReference type="InterPro" id="IPR022765">
    <property type="entry name" value="Dna2/Cas4_DUF83"/>
</dbReference>
<evidence type="ECO:0000313" key="3">
    <source>
        <dbReference type="EMBL" id="MBI2876366.1"/>
    </source>
</evidence>
<accession>A0A932CNY0</accession>
<dbReference type="Pfam" id="PF13482">
    <property type="entry name" value="RNase_H_2"/>
    <property type="match status" value="1"/>
</dbReference>
<gene>
    <name evidence="3" type="ORF">HYY20_05745</name>
</gene>
<dbReference type="SUPFAM" id="SSF53098">
    <property type="entry name" value="Ribonuclease H-like"/>
    <property type="match status" value="1"/>
</dbReference>
<feature type="domain" description="DUF83" evidence="1">
    <location>
        <begin position="117"/>
        <end position="209"/>
    </location>
</feature>
<protein>
    <submittedName>
        <fullName evidence="3">TM0106 family RecB-like putative nuclease</fullName>
    </submittedName>
</protein>
<dbReference type="InterPro" id="IPR038720">
    <property type="entry name" value="YprB_RNase_H-like_dom"/>
</dbReference>
<dbReference type="Gene3D" id="3.90.320.10">
    <property type="match status" value="1"/>
</dbReference>
<evidence type="ECO:0000313" key="4">
    <source>
        <dbReference type="Proteomes" id="UP000769766"/>
    </source>
</evidence>
<dbReference type="Proteomes" id="UP000769766">
    <property type="component" value="Unassembled WGS sequence"/>
</dbReference>
<dbReference type="NCBIfam" id="TIGR03491">
    <property type="entry name" value="TM0106 family RecB-like putative nuclease"/>
    <property type="match status" value="1"/>
</dbReference>
<reference evidence="3" key="1">
    <citation type="submission" date="2020-07" db="EMBL/GenBank/DDBJ databases">
        <title>Huge and variable diversity of episymbiotic CPR bacteria and DPANN archaea in groundwater ecosystems.</title>
        <authorList>
            <person name="He C.Y."/>
            <person name="Keren R."/>
            <person name="Whittaker M."/>
            <person name="Farag I.F."/>
            <person name="Doudna J."/>
            <person name="Cate J.H.D."/>
            <person name="Banfield J.F."/>
        </authorList>
    </citation>
    <scope>NUCLEOTIDE SEQUENCE</scope>
    <source>
        <strain evidence="3">NC_groundwater_672_Ag_B-0.1um_62_36</strain>
    </source>
</reference>
<dbReference type="EMBL" id="JACPRF010000176">
    <property type="protein sequence ID" value="MBI2876366.1"/>
    <property type="molecule type" value="Genomic_DNA"/>
</dbReference>
<feature type="domain" description="YprB ribonuclease H-like" evidence="2">
    <location>
        <begin position="293"/>
        <end position="462"/>
    </location>
</feature>
<dbReference type="InterPro" id="IPR019993">
    <property type="entry name" value="RecB_nuclease_TM0106_put"/>
</dbReference>
<dbReference type="InterPro" id="IPR012337">
    <property type="entry name" value="RNaseH-like_sf"/>
</dbReference>
<comment type="caution">
    <text evidence="3">The sequence shown here is derived from an EMBL/GenBank/DDBJ whole genome shotgun (WGS) entry which is preliminary data.</text>
</comment>
<organism evidence="3 4">
    <name type="scientific">Tectimicrobiota bacterium</name>
    <dbReference type="NCBI Taxonomy" id="2528274"/>
    <lineage>
        <taxon>Bacteria</taxon>
        <taxon>Pseudomonadati</taxon>
        <taxon>Nitrospinota/Tectimicrobiota group</taxon>
        <taxon>Candidatus Tectimicrobiota</taxon>
    </lineage>
</organism>
<name>A0A932CNY0_UNCTE</name>
<proteinExistence type="predicted"/>
<dbReference type="Pfam" id="PF01930">
    <property type="entry name" value="Cas_Cas4"/>
    <property type="match status" value="1"/>
</dbReference>
<sequence length="478" mass="55448">MEKLITGNHFYQYAKCPYWAYLEFQGDPDQKKSPNFLLQKIRQEGLEFKYTMMSATPHQRPSYESGHYPEGFQATWEMMRSGVERIGHGVLMAPGLMGIPDILEKVPGPSGLGDYHYRPIEIKSGRFMRRAYLLQVLFYAHLLEKIQGRLPETVGLILRDKGYRPVSVAENYPLFQTALQEVQAMAQGTSDKLPHISSLCKSCAWEDACRALAHQRDDLSLVPSLPRQLRQELRELGIETVSQLARLSSEQAREAKAGGVQISRKLRLQAKALADNRVFKVGHASLPKRPVEVFFDIEGEQEQGVAYLFGMLVRRPDQEEHYSFVAHRPEEEGKVWREFLDLMASLDDFVIYHYHTYEPLTLQRMKEKYGADPELYEKVHASLVDLFKIIKKTVILPTLGYSLKEIAKWLGFRWSHNQANAVQSMFWYAWWLKTGEHQYLNWSIEYNRDDCEATKVVKDWLYEWLTTARKKPSQSRSS</sequence>
<dbReference type="InterPro" id="IPR011604">
    <property type="entry name" value="PDDEXK-like_dom_sf"/>
</dbReference>
<evidence type="ECO:0000259" key="2">
    <source>
        <dbReference type="Pfam" id="PF13482"/>
    </source>
</evidence>
<evidence type="ECO:0000259" key="1">
    <source>
        <dbReference type="Pfam" id="PF01930"/>
    </source>
</evidence>
<dbReference type="AlphaFoldDB" id="A0A932CNY0"/>